<dbReference type="CDD" id="cd00383">
    <property type="entry name" value="trans_reg_C"/>
    <property type="match status" value="1"/>
</dbReference>
<keyword evidence="1" id="KW-0238">DNA-binding</keyword>
<feature type="domain" description="OmpR/PhoB-type" evidence="2">
    <location>
        <begin position="124"/>
        <end position="219"/>
    </location>
</feature>
<evidence type="ECO:0000259" key="2">
    <source>
        <dbReference type="PROSITE" id="PS51755"/>
    </source>
</evidence>
<dbReference type="SUPFAM" id="SSF46894">
    <property type="entry name" value="C-terminal effector domain of the bipartite response regulators"/>
    <property type="match status" value="1"/>
</dbReference>
<reference evidence="3" key="1">
    <citation type="submission" date="2018-05" db="EMBL/GenBank/DDBJ databases">
        <authorList>
            <person name="Lanie J.A."/>
            <person name="Ng W.-L."/>
            <person name="Kazmierczak K.M."/>
            <person name="Andrzejewski T.M."/>
            <person name="Davidsen T.M."/>
            <person name="Wayne K.J."/>
            <person name="Tettelin H."/>
            <person name="Glass J.I."/>
            <person name="Rusch D."/>
            <person name="Podicherti R."/>
            <person name="Tsui H.-C.T."/>
            <person name="Winkler M.E."/>
        </authorList>
    </citation>
    <scope>NUCLEOTIDE SEQUENCE</scope>
</reference>
<dbReference type="EMBL" id="UINC01031886">
    <property type="protein sequence ID" value="SVB18635.1"/>
    <property type="molecule type" value="Genomic_DNA"/>
</dbReference>
<dbReference type="Gene3D" id="1.10.10.10">
    <property type="entry name" value="Winged helix-like DNA-binding domain superfamily/Winged helix DNA-binding domain"/>
    <property type="match status" value="1"/>
</dbReference>
<dbReference type="GO" id="GO:0000160">
    <property type="term" value="P:phosphorelay signal transduction system"/>
    <property type="evidence" value="ECO:0007669"/>
    <property type="project" value="InterPro"/>
</dbReference>
<dbReference type="PROSITE" id="PS51755">
    <property type="entry name" value="OMPR_PHOB"/>
    <property type="match status" value="1"/>
</dbReference>
<gene>
    <name evidence="3" type="ORF">METZ01_LOCUS171489</name>
</gene>
<sequence>MYSLKMKNITLNIIGQRILADVLKEKEVIIKMNILFFENLSDCLKNIKDNIIKNIIVTHLSNFESIEQSGFKIDSPIFYLTSKRNNINVKTKFQRYELIYCPFDLNNFIEKINLAYIKSRFAINSKVKLLNYTINLNAREIVVGQNKLKLTEREKDFLLFLKNSKEPQTIRNILESVWGYSKGMETHTVETHVHRLRKKFLDSFNDNNFIKNNKKGYYI</sequence>
<dbReference type="Pfam" id="PF00486">
    <property type="entry name" value="Trans_reg_C"/>
    <property type="match status" value="1"/>
</dbReference>
<dbReference type="GO" id="GO:0003677">
    <property type="term" value="F:DNA binding"/>
    <property type="evidence" value="ECO:0007669"/>
    <property type="project" value="UniProtKB-KW"/>
</dbReference>
<dbReference type="GO" id="GO:0006355">
    <property type="term" value="P:regulation of DNA-templated transcription"/>
    <property type="evidence" value="ECO:0007669"/>
    <property type="project" value="InterPro"/>
</dbReference>
<evidence type="ECO:0000313" key="3">
    <source>
        <dbReference type="EMBL" id="SVB18635.1"/>
    </source>
</evidence>
<name>A0A382BXU5_9ZZZZ</name>
<dbReference type="InterPro" id="IPR001867">
    <property type="entry name" value="OmpR/PhoB-type_DNA-bd"/>
</dbReference>
<protein>
    <recommendedName>
        <fullName evidence="2">OmpR/PhoB-type domain-containing protein</fullName>
    </recommendedName>
</protein>
<proteinExistence type="predicted"/>
<dbReference type="AlphaFoldDB" id="A0A382BXU5"/>
<organism evidence="3">
    <name type="scientific">marine metagenome</name>
    <dbReference type="NCBI Taxonomy" id="408172"/>
    <lineage>
        <taxon>unclassified sequences</taxon>
        <taxon>metagenomes</taxon>
        <taxon>ecological metagenomes</taxon>
    </lineage>
</organism>
<dbReference type="InterPro" id="IPR016032">
    <property type="entry name" value="Sig_transdc_resp-reg_C-effctor"/>
</dbReference>
<evidence type="ECO:0000256" key="1">
    <source>
        <dbReference type="ARBA" id="ARBA00023125"/>
    </source>
</evidence>
<dbReference type="InterPro" id="IPR036388">
    <property type="entry name" value="WH-like_DNA-bd_sf"/>
</dbReference>
<dbReference type="SMART" id="SM00862">
    <property type="entry name" value="Trans_reg_C"/>
    <property type="match status" value="1"/>
</dbReference>
<accession>A0A382BXU5</accession>